<dbReference type="Pfam" id="PF02806">
    <property type="entry name" value="Alpha-amylase_C"/>
    <property type="match status" value="1"/>
</dbReference>
<gene>
    <name evidence="8" type="ORF">HICCMSTLAB_LOCUS681</name>
</gene>
<dbReference type="GO" id="GO:0043169">
    <property type="term" value="F:cation binding"/>
    <property type="evidence" value="ECO:0007669"/>
    <property type="project" value="InterPro"/>
</dbReference>
<organism evidence="8 9">
    <name type="scientific">Cotesia congregata</name>
    <name type="common">Parasitoid wasp</name>
    <name type="synonym">Apanteles congregatus</name>
    <dbReference type="NCBI Taxonomy" id="51543"/>
    <lineage>
        <taxon>Eukaryota</taxon>
        <taxon>Metazoa</taxon>
        <taxon>Ecdysozoa</taxon>
        <taxon>Arthropoda</taxon>
        <taxon>Hexapoda</taxon>
        <taxon>Insecta</taxon>
        <taxon>Pterygota</taxon>
        <taxon>Neoptera</taxon>
        <taxon>Endopterygota</taxon>
        <taxon>Hymenoptera</taxon>
        <taxon>Apocrita</taxon>
        <taxon>Ichneumonoidea</taxon>
        <taxon>Braconidae</taxon>
        <taxon>Microgastrinae</taxon>
        <taxon>Cotesia</taxon>
    </lineage>
</organism>
<comment type="similarity">
    <text evidence="3 6">Belongs to the glycosyl hydrolase 13 family.</text>
</comment>
<evidence type="ECO:0000256" key="1">
    <source>
        <dbReference type="ARBA" id="ARBA00000548"/>
    </source>
</evidence>
<dbReference type="InterPro" id="IPR006048">
    <property type="entry name" value="A-amylase/branching_C"/>
</dbReference>
<evidence type="ECO:0000313" key="9">
    <source>
        <dbReference type="Proteomes" id="UP000786811"/>
    </source>
</evidence>
<accession>A0A8J2EME0</accession>
<proteinExistence type="inferred from homology"/>
<dbReference type="InterPro" id="IPR017853">
    <property type="entry name" value="GH"/>
</dbReference>
<keyword evidence="5" id="KW-0119">Carbohydrate metabolism</keyword>
<dbReference type="InterPro" id="IPR006046">
    <property type="entry name" value="Alpha_amylase"/>
</dbReference>
<protein>
    <recommendedName>
        <fullName evidence="4">alpha-amylase</fullName>
        <ecNumber evidence="4">3.2.1.1</ecNumber>
    </recommendedName>
</protein>
<dbReference type="InterPro" id="IPR031319">
    <property type="entry name" value="A-amylase_C"/>
</dbReference>
<keyword evidence="9" id="KW-1185">Reference proteome</keyword>
<evidence type="ECO:0000256" key="2">
    <source>
        <dbReference type="ARBA" id="ARBA00001913"/>
    </source>
</evidence>
<feature type="domain" description="Alpha-amylase C-terminal" evidence="7">
    <location>
        <begin position="216"/>
        <end position="304"/>
    </location>
</feature>
<dbReference type="Proteomes" id="UP000786811">
    <property type="component" value="Unassembled WGS sequence"/>
</dbReference>
<dbReference type="SMART" id="SM00632">
    <property type="entry name" value="Aamy_C"/>
    <property type="match status" value="1"/>
</dbReference>
<dbReference type="AlphaFoldDB" id="A0A8J2EME0"/>
<comment type="catalytic activity">
    <reaction evidence="1">
        <text>Endohydrolysis of (1-&gt;4)-alpha-D-glucosidic linkages in polysaccharides containing three or more (1-&gt;4)-alpha-linked D-glucose units.</text>
        <dbReference type="EC" id="3.2.1.1"/>
    </reaction>
</comment>
<dbReference type="Gene3D" id="3.20.20.80">
    <property type="entry name" value="Glycosidases"/>
    <property type="match status" value="1"/>
</dbReference>
<dbReference type="InterPro" id="IPR013780">
    <property type="entry name" value="Glyco_hydro_b"/>
</dbReference>
<dbReference type="EC" id="3.2.1.1" evidence="4"/>
<dbReference type="GO" id="GO:0005975">
    <property type="term" value="P:carbohydrate metabolic process"/>
    <property type="evidence" value="ECO:0007669"/>
    <property type="project" value="InterPro"/>
</dbReference>
<comment type="cofactor">
    <cofactor evidence="2">
        <name>Ca(2+)</name>
        <dbReference type="ChEBI" id="CHEBI:29108"/>
    </cofactor>
</comment>
<sequence>MSFMNVDLAQFFTVKLVDAAKHIWPGDLSVIYSRLHNLSIDHGFLPQSRPYIYQEVIDMGSEVISKQEYNSLGAVTEFRYGLEVTSGIRGENSLKWFKNIGEEWGLLVDKDALIFIDNHDTQRHPGVLTHKEPRLYKMAVAFMLAHPYGKPRIMSSFSFENSDQGPPADSLGNLLSPLKENNNTNGCADGWICEHRWRQIVNMVEFRNVAAKEPICEWWDNWNNQIAFSRGSRAFVVINADQFDLNWRIKTCLPEGVYCDVISGNLEGKSCTGKKLVIDADGFVNVNIAMGEEDYVVAVHININENDLRASTSDIVYFEKKVVSCRAFQKTKLE</sequence>
<dbReference type="GO" id="GO:0004556">
    <property type="term" value="F:alpha-amylase activity"/>
    <property type="evidence" value="ECO:0007669"/>
    <property type="project" value="UniProtKB-EC"/>
</dbReference>
<dbReference type="SUPFAM" id="SSF51011">
    <property type="entry name" value="Glycosyl hydrolase domain"/>
    <property type="match status" value="1"/>
</dbReference>
<comment type="caution">
    <text evidence="8">The sequence shown here is derived from an EMBL/GenBank/DDBJ whole genome shotgun (WGS) entry which is preliminary data.</text>
</comment>
<evidence type="ECO:0000259" key="7">
    <source>
        <dbReference type="SMART" id="SM00632"/>
    </source>
</evidence>
<evidence type="ECO:0000256" key="3">
    <source>
        <dbReference type="ARBA" id="ARBA00008061"/>
    </source>
</evidence>
<evidence type="ECO:0000256" key="6">
    <source>
        <dbReference type="RuleBase" id="RU003615"/>
    </source>
</evidence>
<reference evidence="8" key="1">
    <citation type="submission" date="2021-04" db="EMBL/GenBank/DDBJ databases">
        <authorList>
            <person name="Chebbi M.A.C M."/>
        </authorList>
    </citation>
    <scope>NUCLEOTIDE SEQUENCE</scope>
</reference>
<name>A0A8J2EME0_COTCN</name>
<dbReference type="OrthoDB" id="550577at2759"/>
<evidence type="ECO:0000256" key="4">
    <source>
        <dbReference type="ARBA" id="ARBA00012595"/>
    </source>
</evidence>
<evidence type="ECO:0000313" key="8">
    <source>
        <dbReference type="EMBL" id="CAG5073909.1"/>
    </source>
</evidence>
<dbReference type="PANTHER" id="PTHR43447">
    <property type="entry name" value="ALPHA-AMYLASE"/>
    <property type="match status" value="1"/>
</dbReference>
<dbReference type="PRINTS" id="PR00110">
    <property type="entry name" value="ALPHAAMYLASE"/>
</dbReference>
<dbReference type="Gene3D" id="2.60.40.1180">
    <property type="entry name" value="Golgi alpha-mannosidase II"/>
    <property type="match status" value="1"/>
</dbReference>
<dbReference type="EMBL" id="CAJNRD030001114">
    <property type="protein sequence ID" value="CAG5073909.1"/>
    <property type="molecule type" value="Genomic_DNA"/>
</dbReference>
<evidence type="ECO:0000256" key="5">
    <source>
        <dbReference type="ARBA" id="ARBA00023277"/>
    </source>
</evidence>
<dbReference type="SUPFAM" id="SSF51445">
    <property type="entry name" value="(Trans)glycosidases"/>
    <property type="match status" value="1"/>
</dbReference>